<feature type="domain" description="HTH arsR-type" evidence="4">
    <location>
        <begin position="1"/>
        <end position="94"/>
    </location>
</feature>
<sequence>MYETKAELFRALGDPTRLRILALLRVRQACVCELVELLPISQPAVSQHLRKLKQVGLVSERRQKYWTYYALRDDLPPAVRELVRDLPRVADQEEWLNAHRVDIVCPTLPNSDASPLLTITGG</sequence>
<dbReference type="AlphaFoldDB" id="A0A2T2XEF7"/>
<dbReference type="GO" id="GO:0003677">
    <property type="term" value="F:DNA binding"/>
    <property type="evidence" value="ECO:0007669"/>
    <property type="project" value="UniProtKB-KW"/>
</dbReference>
<name>A0A2T2XEF7_9FIRM</name>
<dbReference type="SMART" id="SM00418">
    <property type="entry name" value="HTH_ARSR"/>
    <property type="match status" value="1"/>
</dbReference>
<keyword evidence="1" id="KW-0805">Transcription regulation</keyword>
<dbReference type="Gene3D" id="1.10.10.10">
    <property type="entry name" value="Winged helix-like DNA-binding domain superfamily/Winged helix DNA-binding domain"/>
    <property type="match status" value="1"/>
</dbReference>
<evidence type="ECO:0000256" key="2">
    <source>
        <dbReference type="ARBA" id="ARBA00023125"/>
    </source>
</evidence>
<dbReference type="EMBL" id="PXYW01000030">
    <property type="protein sequence ID" value="PSR32870.1"/>
    <property type="molecule type" value="Genomic_DNA"/>
</dbReference>
<gene>
    <name evidence="5" type="ORF">C7B46_12350</name>
</gene>
<dbReference type="InterPro" id="IPR036388">
    <property type="entry name" value="WH-like_DNA-bd_sf"/>
</dbReference>
<dbReference type="PANTHER" id="PTHR33154">
    <property type="entry name" value="TRANSCRIPTIONAL REGULATOR, ARSR FAMILY"/>
    <property type="match status" value="1"/>
</dbReference>
<reference evidence="5 6" key="1">
    <citation type="journal article" date="2014" name="BMC Genomics">
        <title>Comparison of environmental and isolate Sulfobacillus genomes reveals diverse carbon, sulfur, nitrogen, and hydrogen metabolisms.</title>
        <authorList>
            <person name="Justice N.B."/>
            <person name="Norman A."/>
            <person name="Brown C.T."/>
            <person name="Singh A."/>
            <person name="Thomas B.C."/>
            <person name="Banfield J.F."/>
        </authorList>
    </citation>
    <scope>NUCLEOTIDE SEQUENCE [LARGE SCALE GENOMIC DNA]</scope>
    <source>
        <strain evidence="5">AMDSBA4</strain>
    </source>
</reference>
<dbReference type="SUPFAM" id="SSF46785">
    <property type="entry name" value="Winged helix' DNA-binding domain"/>
    <property type="match status" value="1"/>
</dbReference>
<evidence type="ECO:0000259" key="4">
    <source>
        <dbReference type="PROSITE" id="PS50987"/>
    </source>
</evidence>
<evidence type="ECO:0000256" key="3">
    <source>
        <dbReference type="ARBA" id="ARBA00023163"/>
    </source>
</evidence>
<evidence type="ECO:0000313" key="5">
    <source>
        <dbReference type="EMBL" id="PSR32870.1"/>
    </source>
</evidence>
<keyword evidence="3" id="KW-0804">Transcription</keyword>
<dbReference type="InterPro" id="IPR051081">
    <property type="entry name" value="HTH_MetalResp_TranReg"/>
</dbReference>
<dbReference type="PROSITE" id="PS50987">
    <property type="entry name" value="HTH_ARSR_2"/>
    <property type="match status" value="1"/>
</dbReference>
<dbReference type="PRINTS" id="PR00778">
    <property type="entry name" value="HTHARSR"/>
</dbReference>
<organism evidence="5 6">
    <name type="scientific">Sulfobacillus benefaciens</name>
    <dbReference type="NCBI Taxonomy" id="453960"/>
    <lineage>
        <taxon>Bacteria</taxon>
        <taxon>Bacillati</taxon>
        <taxon>Bacillota</taxon>
        <taxon>Clostridia</taxon>
        <taxon>Eubacteriales</taxon>
        <taxon>Clostridiales Family XVII. Incertae Sedis</taxon>
        <taxon>Sulfobacillus</taxon>
    </lineage>
</organism>
<dbReference type="NCBIfam" id="NF033788">
    <property type="entry name" value="HTH_metalloreg"/>
    <property type="match status" value="1"/>
</dbReference>
<protein>
    <submittedName>
        <fullName evidence="5">ArsR family transcriptional regulator</fullName>
    </submittedName>
</protein>
<proteinExistence type="predicted"/>
<evidence type="ECO:0000313" key="6">
    <source>
        <dbReference type="Proteomes" id="UP000242972"/>
    </source>
</evidence>
<dbReference type="InterPro" id="IPR001845">
    <property type="entry name" value="HTH_ArsR_DNA-bd_dom"/>
</dbReference>
<dbReference type="GO" id="GO:0003700">
    <property type="term" value="F:DNA-binding transcription factor activity"/>
    <property type="evidence" value="ECO:0007669"/>
    <property type="project" value="InterPro"/>
</dbReference>
<dbReference type="Pfam" id="PF01022">
    <property type="entry name" value="HTH_5"/>
    <property type="match status" value="1"/>
</dbReference>
<dbReference type="Proteomes" id="UP000242972">
    <property type="component" value="Unassembled WGS sequence"/>
</dbReference>
<keyword evidence="2" id="KW-0238">DNA-binding</keyword>
<comment type="caution">
    <text evidence="5">The sequence shown here is derived from an EMBL/GenBank/DDBJ whole genome shotgun (WGS) entry which is preliminary data.</text>
</comment>
<dbReference type="InterPro" id="IPR036390">
    <property type="entry name" value="WH_DNA-bd_sf"/>
</dbReference>
<accession>A0A2T2XEF7</accession>
<dbReference type="InterPro" id="IPR011991">
    <property type="entry name" value="ArsR-like_HTH"/>
</dbReference>
<evidence type="ECO:0000256" key="1">
    <source>
        <dbReference type="ARBA" id="ARBA00023015"/>
    </source>
</evidence>
<dbReference type="CDD" id="cd00090">
    <property type="entry name" value="HTH_ARSR"/>
    <property type="match status" value="1"/>
</dbReference>
<dbReference type="PANTHER" id="PTHR33154:SF18">
    <property type="entry name" value="ARSENICAL RESISTANCE OPERON REPRESSOR"/>
    <property type="match status" value="1"/>
</dbReference>